<comment type="caution">
    <text evidence="2">The sequence shown here is derived from an EMBL/GenBank/DDBJ whole genome shotgun (WGS) entry which is preliminary data.</text>
</comment>
<protein>
    <recommendedName>
        <fullName evidence="1">YqbQ/XkdQ domain-containing protein</fullName>
    </recommendedName>
</protein>
<proteinExistence type="predicted"/>
<evidence type="ECO:0000313" key="2">
    <source>
        <dbReference type="EMBL" id="PRR85952.1"/>
    </source>
</evidence>
<dbReference type="InterPro" id="IPR056937">
    <property type="entry name" value="YqbQ/XkdQ"/>
</dbReference>
<dbReference type="RefSeq" id="WP_106008465.1">
    <property type="nucleotide sequence ID" value="NZ_PVXP01000009.1"/>
</dbReference>
<organism evidence="2 3">
    <name type="scientific">Clostridium luticellarii</name>
    <dbReference type="NCBI Taxonomy" id="1691940"/>
    <lineage>
        <taxon>Bacteria</taxon>
        <taxon>Bacillati</taxon>
        <taxon>Bacillota</taxon>
        <taxon>Clostridia</taxon>
        <taxon>Eubacteriales</taxon>
        <taxon>Clostridiaceae</taxon>
        <taxon>Clostridium</taxon>
    </lineage>
</organism>
<dbReference type="Pfam" id="PF24032">
    <property type="entry name" value="YQBQ"/>
    <property type="match status" value="1"/>
</dbReference>
<evidence type="ECO:0000259" key="1">
    <source>
        <dbReference type="Pfam" id="PF24032"/>
    </source>
</evidence>
<accession>A0A2T0BQ37</accession>
<evidence type="ECO:0000313" key="3">
    <source>
        <dbReference type="Proteomes" id="UP000237798"/>
    </source>
</evidence>
<keyword evidence="3" id="KW-1185">Reference proteome</keyword>
<dbReference type="OrthoDB" id="2651947at2"/>
<dbReference type="Proteomes" id="UP000237798">
    <property type="component" value="Unassembled WGS sequence"/>
</dbReference>
<gene>
    <name evidence="2" type="ORF">CLLU_09800</name>
</gene>
<name>A0A2T0BQ37_9CLOT</name>
<reference evidence="2 3" key="1">
    <citation type="submission" date="2018-03" db="EMBL/GenBank/DDBJ databases">
        <title>Genome sequence of Clostridium luticellarii DSM 29923.</title>
        <authorList>
            <person name="Poehlein A."/>
            <person name="Daniel R."/>
        </authorList>
    </citation>
    <scope>NUCLEOTIDE SEQUENCE [LARGE SCALE GENOMIC DNA]</scope>
    <source>
        <strain evidence="2 3">DSM 29923</strain>
    </source>
</reference>
<feature type="domain" description="YqbQ/XkdQ" evidence="1">
    <location>
        <begin position="20"/>
        <end position="310"/>
    </location>
</feature>
<dbReference type="AlphaFoldDB" id="A0A2T0BQ37"/>
<sequence>MTSIIAKDDYKIENLNEGVSLQETIDSVAYTATVKLLETEQLQSIQLVKGNAIEVWDTAFNSSNDVRVFKGIVWEKDKTRKDKTLNLTCKERTVYLEQSEDEYLVAEGQTATQRITRYANDWNIPIGTFADTGVGLAKNIYRGGDKILDMIFKDLKETAQKGGKLYKVRMSEDKLDLFEIGTNSTVWKLESMATDIEEFSSLEGAVTQVKVLGTQPDEGLSPIIGIYEKETKGYGTLRKILQDDKVTNADEAKKKADSIFSIGEDYINISCARDINTIRAGDKVSLDGVDMYVTSVTHNLGSIGTMDLTIGTMDYIRRKFYAGDGGSS</sequence>
<dbReference type="EMBL" id="PVXP01000009">
    <property type="protein sequence ID" value="PRR85952.1"/>
    <property type="molecule type" value="Genomic_DNA"/>
</dbReference>